<feature type="domain" description="Metallo-beta-lactamase" evidence="1">
    <location>
        <begin position="34"/>
        <end position="250"/>
    </location>
</feature>
<dbReference type="SMART" id="SM00849">
    <property type="entry name" value="Lactamase_B"/>
    <property type="match status" value="1"/>
</dbReference>
<evidence type="ECO:0000259" key="1">
    <source>
        <dbReference type="SMART" id="SM00849"/>
    </source>
</evidence>
<dbReference type="Gene3D" id="3.60.15.10">
    <property type="entry name" value="Ribonuclease Z/Hydroxyacylglutathione hydrolase-like"/>
    <property type="match status" value="1"/>
</dbReference>
<dbReference type="Pfam" id="PF00753">
    <property type="entry name" value="Lactamase_B"/>
    <property type="match status" value="1"/>
</dbReference>
<reference evidence="2 3" key="1">
    <citation type="journal article" date="2019" name="Int. J. Syst. Evol. Microbiol.">
        <title>The Global Catalogue of Microorganisms (GCM) 10K type strain sequencing project: providing services to taxonomists for standard genome sequencing and annotation.</title>
        <authorList>
            <consortium name="The Broad Institute Genomics Platform"/>
            <consortium name="The Broad Institute Genome Sequencing Center for Infectious Disease"/>
            <person name="Wu L."/>
            <person name="Ma J."/>
        </authorList>
    </citation>
    <scope>NUCLEOTIDE SEQUENCE [LARGE SCALE GENOMIC DNA]</scope>
    <source>
        <strain evidence="2 3">JCM 10671</strain>
    </source>
</reference>
<dbReference type="Proteomes" id="UP001500957">
    <property type="component" value="Unassembled WGS sequence"/>
</dbReference>
<dbReference type="EMBL" id="BAAAHE010000029">
    <property type="protein sequence ID" value="GAA0627516.1"/>
    <property type="molecule type" value="Genomic_DNA"/>
</dbReference>
<dbReference type="InterPro" id="IPR050662">
    <property type="entry name" value="Sec-metab_biosynth-thioest"/>
</dbReference>
<keyword evidence="3" id="KW-1185">Reference proteome</keyword>
<dbReference type="PANTHER" id="PTHR23131:SF4">
    <property type="entry name" value="METALLO-BETA-LACTAMASE SUPERFAMILY POTEIN"/>
    <property type="match status" value="1"/>
</dbReference>
<accession>A0ABN1H2W6</accession>
<evidence type="ECO:0000313" key="3">
    <source>
        <dbReference type="Proteomes" id="UP001500957"/>
    </source>
</evidence>
<dbReference type="PANTHER" id="PTHR23131">
    <property type="entry name" value="ENDORIBONUCLEASE LACTB2"/>
    <property type="match status" value="1"/>
</dbReference>
<proteinExistence type="predicted"/>
<name>A0ABN1H2W6_9ACTN</name>
<dbReference type="InterPro" id="IPR001279">
    <property type="entry name" value="Metallo-B-lactamas"/>
</dbReference>
<protein>
    <submittedName>
        <fullName evidence="2">MBL fold metallo-hydrolase</fullName>
    </submittedName>
</protein>
<sequence length="346" mass="37356">MTDQPSDWTAPGAYEVAPGVHRIPLPLPNDGLRAVNVYVLPAGPEPADGCVLIDSGWALAEARTQLEESLALIGYGLDEVRRFLVTHMHRDHFTLGIELRRLFGSKVALGAGEQPNLDSILSANDAALLRLLPAWGAPDLGQAWAATIQPEEREISRQSYEAPDEWIRDGQVLDAGKRSLTAIETPGHTRGHLVYLDPDAEVMFTGDHVLPHITPSIGLEPARQDSPLTAYLASLRLLLSHPDALMLPAHGTPGGSVHGRVKELLHHHDVRLAATLEAIRVGAGSPAEAAKAIGWTRRETPFADLNTYNQILAVGETWAHLVVLAERGEVVQSVDGEGRLTFEVAG</sequence>
<comment type="caution">
    <text evidence="2">The sequence shown here is derived from an EMBL/GenBank/DDBJ whole genome shotgun (WGS) entry which is preliminary data.</text>
</comment>
<dbReference type="SUPFAM" id="SSF56281">
    <property type="entry name" value="Metallo-hydrolase/oxidoreductase"/>
    <property type="match status" value="1"/>
</dbReference>
<dbReference type="InterPro" id="IPR036866">
    <property type="entry name" value="RibonucZ/Hydroxyglut_hydro"/>
</dbReference>
<dbReference type="Gene3D" id="1.10.10.10">
    <property type="entry name" value="Winged helix-like DNA-binding domain superfamily/Winged helix DNA-binding domain"/>
    <property type="match status" value="1"/>
</dbReference>
<evidence type="ECO:0000313" key="2">
    <source>
        <dbReference type="EMBL" id="GAA0627516.1"/>
    </source>
</evidence>
<dbReference type="InterPro" id="IPR036388">
    <property type="entry name" value="WH-like_DNA-bd_sf"/>
</dbReference>
<organism evidence="2 3">
    <name type="scientific">Sporichthya brevicatena</name>
    <dbReference type="NCBI Taxonomy" id="171442"/>
    <lineage>
        <taxon>Bacteria</taxon>
        <taxon>Bacillati</taxon>
        <taxon>Actinomycetota</taxon>
        <taxon>Actinomycetes</taxon>
        <taxon>Sporichthyales</taxon>
        <taxon>Sporichthyaceae</taxon>
        <taxon>Sporichthya</taxon>
    </lineage>
</organism>
<gene>
    <name evidence="2" type="ORF">GCM10009547_33850</name>
</gene>
<dbReference type="RefSeq" id="WP_344606879.1">
    <property type="nucleotide sequence ID" value="NZ_BAAAHE010000029.1"/>
</dbReference>